<gene>
    <name evidence="1" type="ORF">PR048_032772</name>
</gene>
<protein>
    <submittedName>
        <fullName evidence="1">Uncharacterized protein</fullName>
    </submittedName>
</protein>
<evidence type="ECO:0000313" key="2">
    <source>
        <dbReference type="Proteomes" id="UP001159363"/>
    </source>
</evidence>
<comment type="caution">
    <text evidence="1">The sequence shown here is derived from an EMBL/GenBank/DDBJ whole genome shotgun (WGS) entry which is preliminary data.</text>
</comment>
<reference evidence="1 2" key="1">
    <citation type="submission" date="2023-02" db="EMBL/GenBank/DDBJ databases">
        <title>LHISI_Scaffold_Assembly.</title>
        <authorList>
            <person name="Stuart O.P."/>
            <person name="Cleave R."/>
            <person name="Magrath M.J.L."/>
            <person name="Mikheyev A.S."/>
        </authorList>
    </citation>
    <scope>NUCLEOTIDE SEQUENCE [LARGE SCALE GENOMIC DNA]</scope>
    <source>
        <strain evidence="1">Daus_M_001</strain>
        <tissue evidence="1">Leg muscle</tissue>
    </source>
</reference>
<proteinExistence type="predicted"/>
<dbReference type="Proteomes" id="UP001159363">
    <property type="component" value="Chromosome 15"/>
</dbReference>
<dbReference type="EMBL" id="JARBHB010000016">
    <property type="protein sequence ID" value="KAJ8866910.1"/>
    <property type="molecule type" value="Genomic_DNA"/>
</dbReference>
<accession>A0ABQ9G363</accession>
<name>A0ABQ9G363_9NEOP</name>
<evidence type="ECO:0000313" key="1">
    <source>
        <dbReference type="EMBL" id="KAJ8866910.1"/>
    </source>
</evidence>
<organism evidence="1 2">
    <name type="scientific">Dryococelus australis</name>
    <dbReference type="NCBI Taxonomy" id="614101"/>
    <lineage>
        <taxon>Eukaryota</taxon>
        <taxon>Metazoa</taxon>
        <taxon>Ecdysozoa</taxon>
        <taxon>Arthropoda</taxon>
        <taxon>Hexapoda</taxon>
        <taxon>Insecta</taxon>
        <taxon>Pterygota</taxon>
        <taxon>Neoptera</taxon>
        <taxon>Polyneoptera</taxon>
        <taxon>Phasmatodea</taxon>
        <taxon>Verophasmatodea</taxon>
        <taxon>Anareolatae</taxon>
        <taxon>Phasmatidae</taxon>
        <taxon>Eurycanthinae</taxon>
        <taxon>Dryococelus</taxon>
    </lineage>
</organism>
<keyword evidence="2" id="KW-1185">Reference proteome</keyword>
<sequence length="397" mass="44189">MEGRRKREISGEDPADQRYHLAQFPQEQPGRGFALRPENSIAPQASKIPQHFGAMVAEWLDCSPPTKANRVKSPAGSFPDFRKRESCRTLVSEFSRGSPVSPASAFHPNLSTDFDFKIPWPALAMSNLKFSVRQFSQANQPDPSAQNTNYSIVSHYSWSLCRSSCVESASLSPRRAWFGFRISARGYHAGRCRWSAGFLGVLPFSPSLRSDRSSSPTSLHPHRISEPRYDVVGRRVFSGISCFLPPLHSNAAQPPTRFILTGSQDLVTRPVKLITVEEKLVAAMAPHIWSYCPSPTLKISIQGHVAAYIAQLSWPRRFLALQVELSGRWGRRRGNSRSDFPKTSDISRTRAARVPVDLSRHASIIHRDPFVTLPALLQLPAMALEHFASHALGEGQA</sequence>